<dbReference type="EMBL" id="JAIWYP010000008">
    <property type="protein sequence ID" value="KAH3787532.1"/>
    <property type="molecule type" value="Genomic_DNA"/>
</dbReference>
<organism evidence="10 11">
    <name type="scientific">Dreissena polymorpha</name>
    <name type="common">Zebra mussel</name>
    <name type="synonym">Mytilus polymorpha</name>
    <dbReference type="NCBI Taxonomy" id="45954"/>
    <lineage>
        <taxon>Eukaryota</taxon>
        <taxon>Metazoa</taxon>
        <taxon>Spiralia</taxon>
        <taxon>Lophotrochozoa</taxon>
        <taxon>Mollusca</taxon>
        <taxon>Bivalvia</taxon>
        <taxon>Autobranchia</taxon>
        <taxon>Heteroconchia</taxon>
        <taxon>Euheterodonta</taxon>
        <taxon>Imparidentia</taxon>
        <taxon>Neoheterodontei</taxon>
        <taxon>Myida</taxon>
        <taxon>Dreissenoidea</taxon>
        <taxon>Dreissenidae</taxon>
        <taxon>Dreissena</taxon>
    </lineage>
</organism>
<comment type="similarity">
    <text evidence="8">Belongs to the nanos family.</text>
</comment>
<keyword evidence="2" id="KW-0963">Cytoplasm</keyword>
<gene>
    <name evidence="10" type="ORF">DPMN_165656</name>
</gene>
<evidence type="ECO:0000256" key="6">
    <source>
        <dbReference type="ARBA" id="ARBA00022845"/>
    </source>
</evidence>
<dbReference type="PANTHER" id="PTHR12887">
    <property type="entry name" value="NANOS PROTEIN"/>
    <property type="match status" value="1"/>
</dbReference>
<comment type="caution">
    <text evidence="10">The sequence shown here is derived from an EMBL/GenBank/DDBJ whole genome shotgun (WGS) entry which is preliminary data.</text>
</comment>
<accession>A0A9D4F130</accession>
<dbReference type="InterPro" id="IPR038129">
    <property type="entry name" value="Nanos_sf"/>
</dbReference>
<keyword evidence="6 8" id="KW-0810">Translation regulation</keyword>
<comment type="subcellular location">
    <subcellularLocation>
        <location evidence="1">Cytoplasm</location>
    </subcellularLocation>
</comment>
<sequence length="242" mass="27082">MAFNPFTDYLGWGSGRCSGYGTLSNDNHEILDKIMGSVPSTCQFDNHQHDQEHLYWTLDRNLENVNVDSLEVIRWNASNEFKYNGVDIEMDEVDQIQLRIRTTTTPPSPPPAPTPMEEEYMAARERKRSGKGVKKPQSKHCVFCKNNGETAATYSSHILKDPSGRVLCPILRAYTCPTCGTSGDNAHTMRYCPRGSDDAGSSLSLLRTPRLSTGKQNPRAHVLRRDNRPQFPGDVSGLGFVF</sequence>
<dbReference type="OrthoDB" id="10010129at2759"/>
<evidence type="ECO:0000256" key="8">
    <source>
        <dbReference type="PROSITE-ProRule" id="PRU00855"/>
    </source>
</evidence>
<proteinExistence type="inferred from homology"/>
<dbReference type="AlphaFoldDB" id="A0A9D4F130"/>
<dbReference type="GO" id="GO:0008270">
    <property type="term" value="F:zinc ion binding"/>
    <property type="evidence" value="ECO:0007669"/>
    <property type="project" value="UniProtKB-KW"/>
</dbReference>
<feature type="domain" description="Nanos-type" evidence="9">
    <location>
        <begin position="140"/>
        <end position="194"/>
    </location>
</feature>
<dbReference type="Pfam" id="PF05741">
    <property type="entry name" value="zf-nanos"/>
    <property type="match status" value="1"/>
</dbReference>
<evidence type="ECO:0000256" key="1">
    <source>
        <dbReference type="ARBA" id="ARBA00004496"/>
    </source>
</evidence>
<evidence type="ECO:0000313" key="11">
    <source>
        <dbReference type="Proteomes" id="UP000828390"/>
    </source>
</evidence>
<evidence type="ECO:0000256" key="5">
    <source>
        <dbReference type="ARBA" id="ARBA00022833"/>
    </source>
</evidence>
<dbReference type="GO" id="GO:0005737">
    <property type="term" value="C:cytoplasm"/>
    <property type="evidence" value="ECO:0007669"/>
    <property type="project" value="UniProtKB-SubCell"/>
</dbReference>
<reference evidence="10" key="1">
    <citation type="journal article" date="2019" name="bioRxiv">
        <title>The Genome of the Zebra Mussel, Dreissena polymorpha: A Resource for Invasive Species Research.</title>
        <authorList>
            <person name="McCartney M.A."/>
            <person name="Auch B."/>
            <person name="Kono T."/>
            <person name="Mallez S."/>
            <person name="Zhang Y."/>
            <person name="Obille A."/>
            <person name="Becker A."/>
            <person name="Abrahante J.E."/>
            <person name="Garbe J."/>
            <person name="Badalamenti J.P."/>
            <person name="Herman A."/>
            <person name="Mangelson H."/>
            <person name="Liachko I."/>
            <person name="Sullivan S."/>
            <person name="Sone E.D."/>
            <person name="Koren S."/>
            <person name="Silverstein K.A.T."/>
            <person name="Beckman K.B."/>
            <person name="Gohl D.M."/>
        </authorList>
    </citation>
    <scope>NUCLEOTIDE SEQUENCE</scope>
    <source>
        <strain evidence="10">Duluth1</strain>
        <tissue evidence="10">Whole animal</tissue>
    </source>
</reference>
<keyword evidence="11" id="KW-1185">Reference proteome</keyword>
<dbReference type="PROSITE" id="PS51522">
    <property type="entry name" value="ZF_NANOS"/>
    <property type="match status" value="1"/>
</dbReference>
<dbReference type="Gene3D" id="4.10.60.30">
    <property type="entry name" value="Nanos, RNA-binding domain"/>
    <property type="match status" value="1"/>
</dbReference>
<evidence type="ECO:0000256" key="2">
    <source>
        <dbReference type="ARBA" id="ARBA00022490"/>
    </source>
</evidence>
<dbReference type="InterPro" id="IPR024161">
    <property type="entry name" value="Znf_nanos-typ"/>
</dbReference>
<dbReference type="Proteomes" id="UP000828390">
    <property type="component" value="Unassembled WGS sequence"/>
</dbReference>
<keyword evidence="5" id="KW-0862">Zinc</keyword>
<protein>
    <recommendedName>
        <fullName evidence="9">Nanos-type domain-containing protein</fullName>
    </recommendedName>
</protein>
<evidence type="ECO:0000259" key="9">
    <source>
        <dbReference type="PROSITE" id="PS51522"/>
    </source>
</evidence>
<dbReference type="GO" id="GO:0006417">
    <property type="term" value="P:regulation of translation"/>
    <property type="evidence" value="ECO:0007669"/>
    <property type="project" value="UniProtKB-UniRule"/>
</dbReference>
<evidence type="ECO:0000256" key="7">
    <source>
        <dbReference type="ARBA" id="ARBA00022884"/>
    </source>
</evidence>
<evidence type="ECO:0000256" key="3">
    <source>
        <dbReference type="ARBA" id="ARBA00022723"/>
    </source>
</evidence>
<keyword evidence="7 8" id="KW-0694">RNA-binding</keyword>
<dbReference type="InterPro" id="IPR008705">
    <property type="entry name" value="Nanos/Xcar2"/>
</dbReference>
<keyword evidence="3" id="KW-0479">Metal-binding</keyword>
<evidence type="ECO:0000313" key="10">
    <source>
        <dbReference type="EMBL" id="KAH3787532.1"/>
    </source>
</evidence>
<reference evidence="10" key="2">
    <citation type="submission" date="2020-11" db="EMBL/GenBank/DDBJ databases">
        <authorList>
            <person name="McCartney M.A."/>
            <person name="Auch B."/>
            <person name="Kono T."/>
            <person name="Mallez S."/>
            <person name="Becker A."/>
            <person name="Gohl D.M."/>
            <person name="Silverstein K.A.T."/>
            <person name="Koren S."/>
            <person name="Bechman K.B."/>
            <person name="Herman A."/>
            <person name="Abrahante J.E."/>
            <person name="Garbe J."/>
        </authorList>
    </citation>
    <scope>NUCLEOTIDE SEQUENCE</scope>
    <source>
        <strain evidence="10">Duluth1</strain>
        <tissue evidence="10">Whole animal</tissue>
    </source>
</reference>
<evidence type="ECO:0000256" key="4">
    <source>
        <dbReference type="ARBA" id="ARBA00022771"/>
    </source>
</evidence>
<keyword evidence="4 8" id="KW-0863">Zinc-finger</keyword>
<dbReference type="GO" id="GO:0003723">
    <property type="term" value="F:RNA binding"/>
    <property type="evidence" value="ECO:0007669"/>
    <property type="project" value="UniProtKB-UniRule"/>
</dbReference>
<name>A0A9D4F130_DREPO</name>